<evidence type="ECO:0000313" key="8">
    <source>
        <dbReference type="Proteomes" id="UP000473325"/>
    </source>
</evidence>
<gene>
    <name evidence="7" type="ORF">GRQ65_01580</name>
</gene>
<dbReference type="AlphaFoldDB" id="A0A6L7EW82"/>
<dbReference type="InterPro" id="IPR037069">
    <property type="entry name" value="AcylCoA_DH/ox_N_sf"/>
</dbReference>
<dbReference type="PANTHER" id="PTHR43884">
    <property type="entry name" value="ACYL-COA DEHYDROGENASE"/>
    <property type="match status" value="1"/>
</dbReference>
<dbReference type="PANTHER" id="PTHR43884:SF12">
    <property type="entry name" value="ISOVALERYL-COA DEHYDROGENASE, MITOCHONDRIAL-RELATED"/>
    <property type="match status" value="1"/>
</dbReference>
<comment type="similarity">
    <text evidence="2">Belongs to the acyl-CoA dehydrogenase family.</text>
</comment>
<comment type="cofactor">
    <cofactor evidence="1">
        <name>FAD</name>
        <dbReference type="ChEBI" id="CHEBI:57692"/>
    </cofactor>
</comment>
<dbReference type="GO" id="GO:0003995">
    <property type="term" value="F:acyl-CoA dehydrogenase activity"/>
    <property type="evidence" value="ECO:0007669"/>
    <property type="project" value="TreeGrafter"/>
</dbReference>
<dbReference type="RefSeq" id="WP_160874456.1">
    <property type="nucleotide sequence ID" value="NZ_WUEK01000001.1"/>
</dbReference>
<dbReference type="EMBL" id="WUEK01000001">
    <property type="protein sequence ID" value="MXG88239.1"/>
    <property type="molecule type" value="Genomic_DNA"/>
</dbReference>
<evidence type="ECO:0000259" key="5">
    <source>
        <dbReference type="Pfam" id="PF00441"/>
    </source>
</evidence>
<sequence>MSILTAPGTTDPSVLREAVALAHRIGKETAAVHAADVDREGRFPKETVDAFRAERLLGAMVPTELGGLGHDVRTTAAIVRTVARYCASSAMILAMHHIQVASLVRHGRSEALRDYARRVAAEQLLLASATTEVGIGGNTRNSSCYVERVGDDGPGQTFKVTKQAPVISYGQYADAIFTTARRAEDSPASDQVLAVCESAAVHLTPLSGWDTMGFRGTCSLGFTLEATGDAALIHDDSFGDISAQTMLPVAHLLWGSLWLGLAEEASWRAQRFVQKAARKNPGQTPPASARLAALMVTRQEFAASVDSMMTRYEQIQDDPEALGSIDFMVAINTLKISASTEVVDVVNQALLICGIQGYREDTEFSLGRLLRDAHGAAVMVNNDRIAGNTAQLALMQREF</sequence>
<feature type="domain" description="Acyl-CoA dehydrogenase/oxidase N-terminal" evidence="6">
    <location>
        <begin position="20"/>
        <end position="121"/>
    </location>
</feature>
<evidence type="ECO:0000256" key="2">
    <source>
        <dbReference type="ARBA" id="ARBA00009347"/>
    </source>
</evidence>
<keyword evidence="3" id="KW-0285">Flavoprotein</keyword>
<dbReference type="InterPro" id="IPR036250">
    <property type="entry name" value="AcylCo_DH-like_C"/>
</dbReference>
<organism evidence="7 8">
    <name type="scientific">Nocardioides flavescens</name>
    <dbReference type="NCBI Taxonomy" id="2691959"/>
    <lineage>
        <taxon>Bacteria</taxon>
        <taxon>Bacillati</taxon>
        <taxon>Actinomycetota</taxon>
        <taxon>Actinomycetes</taxon>
        <taxon>Propionibacteriales</taxon>
        <taxon>Nocardioidaceae</taxon>
        <taxon>Nocardioides</taxon>
    </lineage>
</organism>
<evidence type="ECO:0000256" key="1">
    <source>
        <dbReference type="ARBA" id="ARBA00001974"/>
    </source>
</evidence>
<evidence type="ECO:0000259" key="6">
    <source>
        <dbReference type="Pfam" id="PF02771"/>
    </source>
</evidence>
<proteinExistence type="inferred from homology"/>
<dbReference type="Gene3D" id="1.10.540.10">
    <property type="entry name" value="Acyl-CoA dehydrogenase/oxidase, N-terminal domain"/>
    <property type="match status" value="1"/>
</dbReference>
<dbReference type="Pfam" id="PF02771">
    <property type="entry name" value="Acyl-CoA_dh_N"/>
    <property type="match status" value="1"/>
</dbReference>
<dbReference type="GO" id="GO:0050660">
    <property type="term" value="F:flavin adenine dinucleotide binding"/>
    <property type="evidence" value="ECO:0007669"/>
    <property type="project" value="InterPro"/>
</dbReference>
<dbReference type="Pfam" id="PF00441">
    <property type="entry name" value="Acyl-CoA_dh_1"/>
    <property type="match status" value="1"/>
</dbReference>
<feature type="domain" description="Acyl-CoA dehydrogenase/oxidase C-terminal" evidence="5">
    <location>
        <begin position="243"/>
        <end position="376"/>
    </location>
</feature>
<dbReference type="SUPFAM" id="SSF56645">
    <property type="entry name" value="Acyl-CoA dehydrogenase NM domain-like"/>
    <property type="match status" value="1"/>
</dbReference>
<evidence type="ECO:0000313" key="7">
    <source>
        <dbReference type="EMBL" id="MXG88239.1"/>
    </source>
</evidence>
<comment type="caution">
    <text evidence="7">The sequence shown here is derived from an EMBL/GenBank/DDBJ whole genome shotgun (WGS) entry which is preliminary data.</text>
</comment>
<name>A0A6L7EW82_9ACTN</name>
<reference evidence="7 8" key="1">
    <citation type="submission" date="2019-12" db="EMBL/GenBank/DDBJ databases">
        <authorList>
            <person name="Kun Z."/>
        </authorList>
    </citation>
    <scope>NUCLEOTIDE SEQUENCE [LARGE SCALE GENOMIC DNA]</scope>
    <source>
        <strain evidence="7 8">YIM 123512</strain>
    </source>
</reference>
<dbReference type="InterPro" id="IPR009100">
    <property type="entry name" value="AcylCoA_DH/oxidase_NM_dom_sf"/>
</dbReference>
<evidence type="ECO:0000256" key="3">
    <source>
        <dbReference type="ARBA" id="ARBA00022630"/>
    </source>
</evidence>
<evidence type="ECO:0000256" key="4">
    <source>
        <dbReference type="ARBA" id="ARBA00022827"/>
    </source>
</evidence>
<accession>A0A6L7EW82</accession>
<keyword evidence="8" id="KW-1185">Reference proteome</keyword>
<protein>
    <submittedName>
        <fullName evidence="7">Acyl-CoA dehydrogenase</fullName>
    </submittedName>
</protein>
<keyword evidence="4" id="KW-0274">FAD</keyword>
<dbReference type="InterPro" id="IPR009075">
    <property type="entry name" value="AcylCo_DH/oxidase_C"/>
</dbReference>
<dbReference type="PIRSF" id="PIRSF016578">
    <property type="entry name" value="HsaA"/>
    <property type="match status" value="1"/>
</dbReference>
<dbReference type="SUPFAM" id="SSF47203">
    <property type="entry name" value="Acyl-CoA dehydrogenase C-terminal domain-like"/>
    <property type="match status" value="1"/>
</dbReference>
<dbReference type="InterPro" id="IPR013786">
    <property type="entry name" value="AcylCoA_DH/ox_N"/>
</dbReference>
<dbReference type="Gene3D" id="1.20.140.10">
    <property type="entry name" value="Butyryl-CoA Dehydrogenase, subunit A, domain 3"/>
    <property type="match status" value="1"/>
</dbReference>
<dbReference type="Proteomes" id="UP000473325">
    <property type="component" value="Unassembled WGS sequence"/>
</dbReference>